<evidence type="ECO:0000259" key="13">
    <source>
        <dbReference type="Pfam" id="PF02872"/>
    </source>
</evidence>
<evidence type="ECO:0000313" key="14">
    <source>
        <dbReference type="EMBL" id="MDZ5474029.1"/>
    </source>
</evidence>
<sequence>MKEESTCTFALLQTSDIHGNIFPTSYGNRLKLNAGLGKLATIINQEKVQYEYHLLIDNGDVIQGTPLTYYFAKFVADNNNPIISVLNELKYDAAVIGNHEFNFGMELLNSTIKQSSFPWLSANLLNQETNQPLFGKPYMVKEYPNGLRVAVLGVTTHYIPNWEDPKHIKGILFQDALEATKHWVKYIQEKETYDILVVSYHGGFERDLVTGEPTEALTGENQAFAMCQEIDGIDVLLTGHQHRKIATTVNGRCVLQPSFNGQSLGKVEIQLKRLDGKWLIGDTKTELLDVTDSVVADERILALSYEQETRTQTWLDEPVGKIRGDMMIRSANEVRLGDHPLIEFLNKVQMNAAQVDISCTALLNNESPGFSEHVTMRDIISNYIYPNTLKVIRITGQDIKDALELSASYFTLDNDKKIIVNPDFIEPKPQHYNYDMWEGIEYEFNISKPFGERVANLLYQGKPVGLNKEYEVVMNNYRAGGGGNYTMYKGKPVVKEIQKDMAELIAEYISKKGTVEATCNHNWRVIY</sequence>
<organism evidence="14 15">
    <name type="scientific">Robertmurraya mangrovi</name>
    <dbReference type="NCBI Taxonomy" id="3098077"/>
    <lineage>
        <taxon>Bacteria</taxon>
        <taxon>Bacillati</taxon>
        <taxon>Bacillota</taxon>
        <taxon>Bacilli</taxon>
        <taxon>Bacillales</taxon>
        <taxon>Bacillaceae</taxon>
        <taxon>Robertmurraya</taxon>
    </lineage>
</organism>
<dbReference type="Proteomes" id="UP001290455">
    <property type="component" value="Unassembled WGS sequence"/>
</dbReference>
<dbReference type="PANTHER" id="PTHR11575">
    <property type="entry name" value="5'-NUCLEOTIDASE-RELATED"/>
    <property type="match status" value="1"/>
</dbReference>
<evidence type="ECO:0000256" key="11">
    <source>
        <dbReference type="RuleBase" id="RU362119"/>
    </source>
</evidence>
<evidence type="ECO:0000256" key="5">
    <source>
        <dbReference type="ARBA" id="ARBA00006654"/>
    </source>
</evidence>
<dbReference type="PROSITE" id="PS00786">
    <property type="entry name" value="5_NUCLEOTIDASE_2"/>
    <property type="match status" value="1"/>
</dbReference>
<keyword evidence="8 11" id="KW-0547">Nucleotide-binding</keyword>
<reference evidence="14 15" key="1">
    <citation type="submission" date="2023-11" db="EMBL/GenBank/DDBJ databases">
        <title>Bacillus jintuensis, isolated from a mudflat on the Beibu Gulf coast.</title>
        <authorList>
            <person name="Li M."/>
        </authorList>
    </citation>
    <scope>NUCLEOTIDE SEQUENCE [LARGE SCALE GENOMIC DNA]</scope>
    <source>
        <strain evidence="14 15">31A1R</strain>
    </source>
</reference>
<keyword evidence="15" id="KW-1185">Reference proteome</keyword>
<name>A0ABU5J3N5_9BACI</name>
<dbReference type="InterPro" id="IPR006179">
    <property type="entry name" value="5_nucleotidase/apyrase"/>
</dbReference>
<feature type="domain" description="Calcineurin-like phosphoesterase" evidence="12">
    <location>
        <begin position="11"/>
        <end position="243"/>
    </location>
</feature>
<dbReference type="PRINTS" id="PR01607">
    <property type="entry name" value="APYRASEFAMLY"/>
</dbReference>
<dbReference type="SUPFAM" id="SSF56300">
    <property type="entry name" value="Metallo-dependent phosphatases"/>
    <property type="match status" value="1"/>
</dbReference>
<comment type="cofactor">
    <cofactor evidence="3">
        <name>a divalent metal cation</name>
        <dbReference type="ChEBI" id="CHEBI:60240"/>
    </cofactor>
</comment>
<protein>
    <submittedName>
        <fullName evidence="14">Bifunctional UDP-sugar hydrolase/5'-nucleotidase</fullName>
    </submittedName>
</protein>
<dbReference type="Gene3D" id="3.90.780.10">
    <property type="entry name" value="5'-Nucleotidase, C-terminal domain"/>
    <property type="match status" value="1"/>
</dbReference>
<evidence type="ECO:0000256" key="9">
    <source>
        <dbReference type="ARBA" id="ARBA00022801"/>
    </source>
</evidence>
<keyword evidence="6" id="KW-0479">Metal-binding</keyword>
<evidence type="ECO:0000256" key="3">
    <source>
        <dbReference type="ARBA" id="ARBA00001968"/>
    </source>
</evidence>
<dbReference type="CDD" id="cd07410">
    <property type="entry name" value="MPP_CpdB_N"/>
    <property type="match status" value="1"/>
</dbReference>
<evidence type="ECO:0000256" key="6">
    <source>
        <dbReference type="ARBA" id="ARBA00022723"/>
    </source>
</evidence>
<dbReference type="Gene3D" id="3.60.21.10">
    <property type="match status" value="1"/>
</dbReference>
<evidence type="ECO:0000256" key="7">
    <source>
        <dbReference type="ARBA" id="ARBA00022729"/>
    </source>
</evidence>
<keyword evidence="10" id="KW-0511">Multifunctional enzyme</keyword>
<dbReference type="Pfam" id="PF02872">
    <property type="entry name" value="5_nucleotid_C"/>
    <property type="match status" value="1"/>
</dbReference>
<evidence type="ECO:0000259" key="12">
    <source>
        <dbReference type="Pfam" id="PF00149"/>
    </source>
</evidence>
<dbReference type="InterPro" id="IPR036907">
    <property type="entry name" value="5'-Nucleotdase_C_sf"/>
</dbReference>
<comment type="similarity">
    <text evidence="5 11">Belongs to the 5'-nucleotidase family.</text>
</comment>
<dbReference type="SUPFAM" id="SSF55816">
    <property type="entry name" value="5'-nucleotidase (syn. UDP-sugar hydrolase), C-terminal domain"/>
    <property type="match status" value="1"/>
</dbReference>
<evidence type="ECO:0000313" key="15">
    <source>
        <dbReference type="Proteomes" id="UP001290455"/>
    </source>
</evidence>
<dbReference type="InterPro" id="IPR029052">
    <property type="entry name" value="Metallo-depent_PP-like"/>
</dbReference>
<dbReference type="PANTHER" id="PTHR11575:SF6">
    <property type="entry name" value="2',3'-CYCLIC-NUCLEOTIDE 2'-PHOSPHODIESTERASE_3'-NUCLEOTIDASE"/>
    <property type="match status" value="1"/>
</dbReference>
<dbReference type="InterPro" id="IPR041827">
    <property type="entry name" value="CpdB_N"/>
</dbReference>
<comment type="catalytic activity">
    <reaction evidence="2">
        <text>a nucleoside 2',3'-cyclic phosphate + H2O = a nucleoside 3'-phosphate + H(+)</text>
        <dbReference type="Rhea" id="RHEA:19621"/>
        <dbReference type="ChEBI" id="CHEBI:15377"/>
        <dbReference type="ChEBI" id="CHEBI:15378"/>
        <dbReference type="ChEBI" id="CHEBI:66949"/>
        <dbReference type="ChEBI" id="CHEBI:66954"/>
        <dbReference type="EC" id="3.1.4.16"/>
    </reaction>
</comment>
<evidence type="ECO:0000256" key="4">
    <source>
        <dbReference type="ARBA" id="ARBA00004196"/>
    </source>
</evidence>
<dbReference type="InterPro" id="IPR004843">
    <property type="entry name" value="Calcineurin-like_PHP"/>
</dbReference>
<dbReference type="Pfam" id="PF00149">
    <property type="entry name" value="Metallophos"/>
    <property type="match status" value="1"/>
</dbReference>
<comment type="subcellular location">
    <subcellularLocation>
        <location evidence="4">Cell envelope</location>
    </subcellularLocation>
</comment>
<feature type="domain" description="5'-Nucleotidase C-terminal" evidence="13">
    <location>
        <begin position="319"/>
        <end position="489"/>
    </location>
</feature>
<comment type="catalytic activity">
    <reaction evidence="1">
        <text>a ribonucleoside 3'-phosphate + H2O = a ribonucleoside + phosphate</text>
        <dbReference type="Rhea" id="RHEA:10144"/>
        <dbReference type="ChEBI" id="CHEBI:13197"/>
        <dbReference type="ChEBI" id="CHEBI:15377"/>
        <dbReference type="ChEBI" id="CHEBI:18254"/>
        <dbReference type="ChEBI" id="CHEBI:43474"/>
        <dbReference type="EC" id="3.1.3.6"/>
    </reaction>
</comment>
<dbReference type="GO" id="GO:0016787">
    <property type="term" value="F:hydrolase activity"/>
    <property type="evidence" value="ECO:0007669"/>
    <property type="project" value="UniProtKB-KW"/>
</dbReference>
<evidence type="ECO:0000256" key="8">
    <source>
        <dbReference type="ARBA" id="ARBA00022741"/>
    </source>
</evidence>
<evidence type="ECO:0000256" key="1">
    <source>
        <dbReference type="ARBA" id="ARBA00000527"/>
    </source>
</evidence>
<dbReference type="InterPro" id="IPR006146">
    <property type="entry name" value="5'-Nucleotdase_CS"/>
</dbReference>
<evidence type="ECO:0000256" key="2">
    <source>
        <dbReference type="ARBA" id="ARBA00001730"/>
    </source>
</evidence>
<keyword evidence="9 11" id="KW-0378">Hydrolase</keyword>
<dbReference type="EMBL" id="JAXOFX010000019">
    <property type="protein sequence ID" value="MDZ5474029.1"/>
    <property type="molecule type" value="Genomic_DNA"/>
</dbReference>
<gene>
    <name evidence="14" type="ORF">SM124_20105</name>
</gene>
<accession>A0ABU5J3N5</accession>
<keyword evidence="7" id="KW-0732">Signal</keyword>
<dbReference type="InterPro" id="IPR008334">
    <property type="entry name" value="5'-Nucleotdase_C"/>
</dbReference>
<comment type="caution">
    <text evidence="14">The sequence shown here is derived from an EMBL/GenBank/DDBJ whole genome shotgun (WGS) entry which is preliminary data.</text>
</comment>
<evidence type="ECO:0000256" key="10">
    <source>
        <dbReference type="ARBA" id="ARBA00023268"/>
    </source>
</evidence>
<proteinExistence type="inferred from homology"/>